<dbReference type="EMBL" id="PPFX01000060">
    <property type="protein sequence ID" value="PNU18633.1"/>
    <property type="molecule type" value="Genomic_DNA"/>
</dbReference>
<dbReference type="AlphaFoldDB" id="A0A2K2H5Z6"/>
<dbReference type="NCBIfam" id="NF005559">
    <property type="entry name" value="PRK07231.1"/>
    <property type="match status" value="1"/>
</dbReference>
<accession>A0A2K2H5Z6</accession>
<dbReference type="CDD" id="cd05233">
    <property type="entry name" value="SDR_c"/>
    <property type="match status" value="1"/>
</dbReference>
<dbReference type="InterPro" id="IPR002347">
    <property type="entry name" value="SDR_fam"/>
</dbReference>
<evidence type="ECO:0000256" key="1">
    <source>
        <dbReference type="ARBA" id="ARBA00006484"/>
    </source>
</evidence>
<dbReference type="PANTHER" id="PTHR42760">
    <property type="entry name" value="SHORT-CHAIN DEHYDROGENASES/REDUCTASES FAMILY MEMBER"/>
    <property type="match status" value="1"/>
</dbReference>
<dbReference type="PROSITE" id="PS00061">
    <property type="entry name" value="ADH_SHORT"/>
    <property type="match status" value="1"/>
</dbReference>
<evidence type="ECO:0008006" key="4">
    <source>
        <dbReference type="Google" id="ProtNLM"/>
    </source>
</evidence>
<dbReference type="Gene3D" id="3.40.50.720">
    <property type="entry name" value="NAD(P)-binding Rossmann-like Domain"/>
    <property type="match status" value="1"/>
</dbReference>
<dbReference type="SUPFAM" id="SSF51735">
    <property type="entry name" value="NAD(P)-binding Rossmann-fold domains"/>
    <property type="match status" value="1"/>
</dbReference>
<organism evidence="2 3">
    <name type="scientific">Geothermobacter hydrogeniphilus</name>
    <dbReference type="NCBI Taxonomy" id="1969733"/>
    <lineage>
        <taxon>Bacteria</taxon>
        <taxon>Pseudomonadati</taxon>
        <taxon>Thermodesulfobacteriota</taxon>
        <taxon>Desulfuromonadia</taxon>
        <taxon>Desulfuromonadales</taxon>
        <taxon>Geothermobacteraceae</taxon>
        <taxon>Geothermobacter</taxon>
    </lineage>
</organism>
<dbReference type="Proteomes" id="UP000236340">
    <property type="component" value="Unassembled WGS sequence"/>
</dbReference>
<dbReference type="PRINTS" id="PR00080">
    <property type="entry name" value="SDRFAMILY"/>
</dbReference>
<proteinExistence type="inferred from homology"/>
<protein>
    <recommendedName>
        <fullName evidence="4">Gluconate 5-dehydrogenase</fullName>
    </recommendedName>
</protein>
<dbReference type="InterPro" id="IPR020904">
    <property type="entry name" value="Sc_DH/Rdtase_CS"/>
</dbReference>
<comment type="similarity">
    <text evidence="1">Belongs to the short-chain dehydrogenases/reductases (SDR) family.</text>
</comment>
<dbReference type="Pfam" id="PF13561">
    <property type="entry name" value="adh_short_C2"/>
    <property type="match status" value="1"/>
</dbReference>
<evidence type="ECO:0000313" key="3">
    <source>
        <dbReference type="Proteomes" id="UP000236340"/>
    </source>
</evidence>
<name>A0A2K2H5Z6_9BACT</name>
<reference evidence="2 3" key="1">
    <citation type="journal article" date="2018" name="Genome Announc.">
        <title>Genome Sequence of Geothermobacter sp. HR-1 Iron Reducer from the Loihi Seamount.</title>
        <authorList>
            <person name="Smith H."/>
            <person name="Abuyen K."/>
            <person name="Tremblay J."/>
            <person name="Savalia P."/>
            <person name="Perez-Rodriguez I."/>
            <person name="Emerson D."/>
            <person name="Tully B."/>
            <person name="Amend J."/>
        </authorList>
    </citation>
    <scope>NUCLEOTIDE SEQUENCE [LARGE SCALE GENOMIC DNA]</scope>
    <source>
        <strain evidence="2 3">HR-1</strain>
    </source>
</reference>
<gene>
    <name evidence="2" type="ORF">C2E25_16680</name>
</gene>
<dbReference type="FunFam" id="3.40.50.720:FF:000084">
    <property type="entry name" value="Short-chain dehydrogenase reductase"/>
    <property type="match status" value="1"/>
</dbReference>
<dbReference type="InterPro" id="IPR036291">
    <property type="entry name" value="NAD(P)-bd_dom_sf"/>
</dbReference>
<sequence>MSLTGIFKKDLKMKKNLFSLEGKVAIITGASRGLGKAVANGYADAGAKVVVAARNLEDLNRLVADMEQRGGEGFAVKCDVSQDQDLLNLVVKTMERYGQIDILVNNAGISPWVTWSHEVTSDMWAKMLQVNLVAPFLLAREVGKVMMDQKSGRIINMASLGGLLGMPGQVTYAATKGGLLQITKTLAVEWAKYNITVNALAPSILKTDLTMGVTQSVKHSEPLLRRVPIGFFGKPEDVVGAALYFASDASSYVTGTVLPIDGGTLAS</sequence>
<dbReference type="PRINTS" id="PR00081">
    <property type="entry name" value="GDHRDH"/>
</dbReference>
<evidence type="ECO:0000313" key="2">
    <source>
        <dbReference type="EMBL" id="PNU18633.1"/>
    </source>
</evidence>
<dbReference type="GO" id="GO:0016616">
    <property type="term" value="F:oxidoreductase activity, acting on the CH-OH group of donors, NAD or NADP as acceptor"/>
    <property type="evidence" value="ECO:0007669"/>
    <property type="project" value="TreeGrafter"/>
</dbReference>
<comment type="caution">
    <text evidence="2">The sequence shown here is derived from an EMBL/GenBank/DDBJ whole genome shotgun (WGS) entry which is preliminary data.</text>
</comment>